<evidence type="ECO:0008006" key="4">
    <source>
        <dbReference type="Google" id="ProtNLM"/>
    </source>
</evidence>
<evidence type="ECO:0000313" key="3">
    <source>
        <dbReference type="Proteomes" id="UP000029554"/>
    </source>
</evidence>
<gene>
    <name evidence="2" type="ORF">LG45_01775</name>
</gene>
<dbReference type="OrthoDB" id="1453995at2"/>
<keyword evidence="3" id="KW-1185">Reference proteome</keyword>
<protein>
    <recommendedName>
        <fullName evidence="4">DUF1735 domain-containing protein</fullName>
    </recommendedName>
</protein>
<reference evidence="2 3" key="1">
    <citation type="submission" date="2014-09" db="EMBL/GenBank/DDBJ databases">
        <title>Whole Genome Shotgun of Flavobacterium aquatile LMG 4008.</title>
        <authorList>
            <person name="Gale A.N."/>
            <person name="Pipes S.E."/>
            <person name="Newman J.D."/>
        </authorList>
    </citation>
    <scope>NUCLEOTIDE SEQUENCE [LARGE SCALE GENOMIC DNA]</scope>
    <source>
        <strain evidence="2 3">LMG 4008</strain>
    </source>
</reference>
<organism evidence="2 3">
    <name type="scientific">Flavobacterium aquatile LMG 4008 = ATCC 11947</name>
    <dbReference type="NCBI Taxonomy" id="1453498"/>
    <lineage>
        <taxon>Bacteria</taxon>
        <taxon>Pseudomonadati</taxon>
        <taxon>Bacteroidota</taxon>
        <taxon>Flavobacteriia</taxon>
        <taxon>Flavobacteriales</taxon>
        <taxon>Flavobacteriaceae</taxon>
        <taxon>Flavobacterium</taxon>
    </lineage>
</organism>
<proteinExistence type="predicted"/>
<comment type="caution">
    <text evidence="2">The sequence shown here is derived from an EMBL/GenBank/DDBJ whole genome shotgun (WGS) entry which is preliminary data.</text>
</comment>
<dbReference type="RefSeq" id="WP_035123791.1">
    <property type="nucleotide sequence ID" value="NZ_JRHH01000001.1"/>
</dbReference>
<dbReference type="AlphaFoldDB" id="A0A095SYR3"/>
<dbReference type="PROSITE" id="PS51257">
    <property type="entry name" value="PROKAR_LIPOPROTEIN"/>
    <property type="match status" value="1"/>
</dbReference>
<evidence type="ECO:0000313" key="2">
    <source>
        <dbReference type="EMBL" id="KGD69519.1"/>
    </source>
</evidence>
<feature type="chain" id="PRO_5001910585" description="DUF1735 domain-containing protein" evidence="1">
    <location>
        <begin position="19"/>
        <end position="259"/>
    </location>
</feature>
<accession>A0A095SYR3</accession>
<keyword evidence="1" id="KW-0732">Signal</keyword>
<evidence type="ECO:0000256" key="1">
    <source>
        <dbReference type="SAM" id="SignalP"/>
    </source>
</evidence>
<dbReference type="EMBL" id="JRHH01000001">
    <property type="protein sequence ID" value="KGD69519.1"/>
    <property type="molecule type" value="Genomic_DNA"/>
</dbReference>
<dbReference type="STRING" id="1453498.LG45_01775"/>
<dbReference type="Proteomes" id="UP000029554">
    <property type="component" value="Unassembled WGS sequence"/>
</dbReference>
<name>A0A095SYR3_9FLAO</name>
<dbReference type="eggNOG" id="ENOG5033MD6">
    <property type="taxonomic scope" value="Bacteria"/>
</dbReference>
<sequence>MKKLFLLFVLSLSFVSCTDDNTENAGNSTYVVGFPRTSLNQSYVATGDVVPLNVPVIFIGGQEGAPIGSDVTVSYEIDPTSTAVAGDEYDLVNTTNSVVLPSGITSTSIPFLINTGNLETGEANSKTIVVNITTIVTEDEVVVASNFKKMTITLTGLCFSNLAGEYTITYSSGTVAVFTVEETTSGNYHSNSTPGWGTGVYSFDFVDVCGALSPTGWDFQDSNPMSGTGIVQPNGNLRFVLTIDGVAGYTNRTWTLIKQ</sequence>
<feature type="signal peptide" evidence="1">
    <location>
        <begin position="1"/>
        <end position="18"/>
    </location>
</feature>